<dbReference type="GO" id="GO:0004722">
    <property type="term" value="F:protein serine/threonine phosphatase activity"/>
    <property type="evidence" value="ECO:0007669"/>
    <property type="project" value="UniProtKB-EC"/>
</dbReference>
<dbReference type="InterPro" id="IPR001932">
    <property type="entry name" value="PPM-type_phosphatase-like_dom"/>
</dbReference>
<keyword evidence="4" id="KW-1185">Reference proteome</keyword>
<comment type="similarity">
    <text evidence="1">Belongs to the PP2C family.</text>
</comment>
<dbReference type="SMART" id="SM00332">
    <property type="entry name" value="PP2Cc"/>
    <property type="match status" value="1"/>
</dbReference>
<evidence type="ECO:0000313" key="4">
    <source>
        <dbReference type="Proteomes" id="UP000075243"/>
    </source>
</evidence>
<dbReference type="Proteomes" id="UP000075243">
    <property type="component" value="Chromosome 2"/>
</dbReference>
<dbReference type="GO" id="GO:0009507">
    <property type="term" value="C:chloroplast"/>
    <property type="evidence" value="ECO:0007669"/>
    <property type="project" value="TreeGrafter"/>
</dbReference>
<comment type="catalytic activity">
    <reaction evidence="1">
        <text>O-phospho-L-seryl-[protein] + H2O = L-seryl-[protein] + phosphate</text>
        <dbReference type="Rhea" id="RHEA:20629"/>
        <dbReference type="Rhea" id="RHEA-COMP:9863"/>
        <dbReference type="Rhea" id="RHEA-COMP:11604"/>
        <dbReference type="ChEBI" id="CHEBI:15377"/>
        <dbReference type="ChEBI" id="CHEBI:29999"/>
        <dbReference type="ChEBI" id="CHEBI:43474"/>
        <dbReference type="ChEBI" id="CHEBI:83421"/>
        <dbReference type="EC" id="3.1.3.16"/>
    </reaction>
</comment>
<dbReference type="EC" id="3.1.3.16" evidence="1"/>
<dbReference type="SUPFAM" id="SSF81606">
    <property type="entry name" value="PP2C-like"/>
    <property type="match status" value="1"/>
</dbReference>
<gene>
    <name evidence="3" type="ORF">KK1_004878</name>
</gene>
<dbReference type="PROSITE" id="PS51746">
    <property type="entry name" value="PPM_2"/>
    <property type="match status" value="1"/>
</dbReference>
<evidence type="ECO:0000259" key="2">
    <source>
        <dbReference type="PROSITE" id="PS51746"/>
    </source>
</evidence>
<comment type="cofactor">
    <cofactor evidence="1">
        <name>Mn(2+)</name>
        <dbReference type="ChEBI" id="CHEBI:29035"/>
    </cofactor>
</comment>
<keyword evidence="1" id="KW-0464">Manganese</keyword>
<dbReference type="Gene3D" id="3.60.40.10">
    <property type="entry name" value="PPM-type phosphatase domain"/>
    <property type="match status" value="1"/>
</dbReference>
<keyword evidence="1" id="KW-0904">Protein phosphatase</keyword>
<organism evidence="3 4">
    <name type="scientific">Cajanus cajan</name>
    <name type="common">Pigeon pea</name>
    <name type="synonym">Cajanus indicus</name>
    <dbReference type="NCBI Taxonomy" id="3821"/>
    <lineage>
        <taxon>Eukaryota</taxon>
        <taxon>Viridiplantae</taxon>
        <taxon>Streptophyta</taxon>
        <taxon>Embryophyta</taxon>
        <taxon>Tracheophyta</taxon>
        <taxon>Spermatophyta</taxon>
        <taxon>Magnoliopsida</taxon>
        <taxon>eudicotyledons</taxon>
        <taxon>Gunneridae</taxon>
        <taxon>Pentapetalae</taxon>
        <taxon>rosids</taxon>
        <taxon>fabids</taxon>
        <taxon>Fabales</taxon>
        <taxon>Fabaceae</taxon>
        <taxon>Papilionoideae</taxon>
        <taxon>50 kb inversion clade</taxon>
        <taxon>NPAAA clade</taxon>
        <taxon>indigoferoid/millettioid clade</taxon>
        <taxon>Phaseoleae</taxon>
        <taxon>Cajanus</taxon>
    </lineage>
</organism>
<keyword evidence="1" id="KW-0378">Hydrolase</keyword>
<evidence type="ECO:0000313" key="3">
    <source>
        <dbReference type="EMBL" id="KYP72290.1"/>
    </source>
</evidence>
<sequence length="428" mass="45774">MPSNYFSRLGASIKRSVVGKEAAEVLIAQGKFSRFFHSLHSSYCVELGGKRRTLSVVDTLSRTFSVPSIQVCGYHIGGTLVGPDQLSTAAKFRVRTMAAHLPRLVVGESHLDNPVFKNGGKVIMSLRNHQQPDGGVICGYFIYNAAKTWCNSQPCMQSGSGDFHSLSTSCYSAGPAHDVPFDTCAREEQLRSSADSSELKTPSRKTLKLISGSCYLPHPDKEETGGEDAHFICSEEQAVGVADGEEPKGSIDPARVLEKAHSSTKAKGSSTACIIALTEQGLNAINLGDSGFMVVRDGCTVFRSPVQQHDFNFTYQLECGSNGDLPSSGQVFTIPVAPGDVIVAGTDGLFDNLYNNEITAVVVHAMRAGLSPQVTAQKIAALARQRALDKDRQTPFSTAAQDAGFRYYGGKLDDTTVVVSYITGSGDA</sequence>
<dbReference type="AlphaFoldDB" id="A0A151TZ19"/>
<proteinExistence type="inferred from homology"/>
<accession>A0A151TZ19</accession>
<dbReference type="GO" id="GO:0046872">
    <property type="term" value="F:metal ion binding"/>
    <property type="evidence" value="ECO:0007669"/>
    <property type="project" value="UniProtKB-UniRule"/>
</dbReference>
<dbReference type="InterPro" id="IPR039123">
    <property type="entry name" value="PPTC7"/>
</dbReference>
<keyword evidence="1" id="KW-0479">Metal-binding</keyword>
<dbReference type="InterPro" id="IPR036457">
    <property type="entry name" value="PPM-type-like_dom_sf"/>
</dbReference>
<feature type="domain" description="PPM-type phosphatase" evidence="2">
    <location>
        <begin position="210"/>
        <end position="422"/>
    </location>
</feature>
<comment type="cofactor">
    <cofactor evidence="1">
        <name>Mg(2+)</name>
        <dbReference type="ChEBI" id="CHEBI:18420"/>
    </cofactor>
</comment>
<dbReference type="EMBL" id="CM003604">
    <property type="protein sequence ID" value="KYP72290.1"/>
    <property type="molecule type" value="Genomic_DNA"/>
</dbReference>
<comment type="catalytic activity">
    <reaction evidence="1">
        <text>O-phospho-L-threonyl-[protein] + H2O = L-threonyl-[protein] + phosphate</text>
        <dbReference type="Rhea" id="RHEA:47004"/>
        <dbReference type="Rhea" id="RHEA-COMP:11060"/>
        <dbReference type="Rhea" id="RHEA-COMP:11605"/>
        <dbReference type="ChEBI" id="CHEBI:15377"/>
        <dbReference type="ChEBI" id="CHEBI:30013"/>
        <dbReference type="ChEBI" id="CHEBI:43474"/>
        <dbReference type="ChEBI" id="CHEBI:61977"/>
        <dbReference type="EC" id="3.1.3.16"/>
    </reaction>
</comment>
<evidence type="ECO:0000256" key="1">
    <source>
        <dbReference type="RuleBase" id="RU366020"/>
    </source>
</evidence>
<keyword evidence="1" id="KW-0460">Magnesium</keyword>
<name>A0A151TZ19_CAJCA</name>
<reference evidence="3 4" key="1">
    <citation type="journal article" date="2012" name="Nat. Biotechnol.">
        <title>Draft genome sequence of pigeonpea (Cajanus cajan), an orphan legume crop of resource-poor farmers.</title>
        <authorList>
            <person name="Varshney R.K."/>
            <person name="Chen W."/>
            <person name="Li Y."/>
            <person name="Bharti A.K."/>
            <person name="Saxena R.K."/>
            <person name="Schlueter J.A."/>
            <person name="Donoghue M.T."/>
            <person name="Azam S."/>
            <person name="Fan G."/>
            <person name="Whaley A.M."/>
            <person name="Farmer A.D."/>
            <person name="Sheridan J."/>
            <person name="Iwata A."/>
            <person name="Tuteja R."/>
            <person name="Penmetsa R.V."/>
            <person name="Wu W."/>
            <person name="Upadhyaya H.D."/>
            <person name="Yang S.P."/>
            <person name="Shah T."/>
            <person name="Saxena K.B."/>
            <person name="Michael T."/>
            <person name="McCombie W.R."/>
            <person name="Yang B."/>
            <person name="Zhang G."/>
            <person name="Yang H."/>
            <person name="Wang J."/>
            <person name="Spillane C."/>
            <person name="Cook D.R."/>
            <person name="May G.D."/>
            <person name="Xu X."/>
            <person name="Jackson S.A."/>
        </authorList>
    </citation>
    <scope>NUCLEOTIDE SEQUENCE [LARGE SCALE GENOMIC DNA]</scope>
    <source>
        <strain evidence="4">cv. Asha</strain>
    </source>
</reference>
<dbReference type="PANTHER" id="PTHR12320">
    <property type="entry name" value="PROTEIN PHOSPHATASE 2C"/>
    <property type="match status" value="1"/>
</dbReference>
<dbReference type="PANTHER" id="PTHR12320:SF83">
    <property type="entry name" value="PROTEIN PHOSPHATASE 2C 55-RELATED"/>
    <property type="match status" value="1"/>
</dbReference>
<protein>
    <recommendedName>
        <fullName evidence="1">Protein phosphatase</fullName>
        <ecNumber evidence="1">3.1.3.16</ecNumber>
    </recommendedName>
</protein>
<dbReference type="Gramene" id="C.cajan_04758.t">
    <property type="protein sequence ID" value="C.cajan_04758.t"/>
    <property type="gene ID" value="C.cajan_04758"/>
</dbReference>